<dbReference type="InterPro" id="IPR014917">
    <property type="entry name" value="DUF1800"/>
</dbReference>
<dbReference type="Proteomes" id="UP000183649">
    <property type="component" value="Unassembled WGS sequence"/>
</dbReference>
<name>A0A0K6I2E5_9BURK</name>
<reference evidence="3" key="1">
    <citation type="submission" date="2015-08" db="EMBL/GenBank/DDBJ databases">
        <authorList>
            <person name="Varghese N."/>
        </authorList>
    </citation>
    <scope>NUCLEOTIDE SEQUENCE [LARGE SCALE GENOMIC DNA]</scope>
    <source>
        <strain evidence="3">DSM 18181</strain>
    </source>
</reference>
<feature type="region of interest" description="Disordered" evidence="1">
    <location>
        <begin position="1"/>
        <end position="23"/>
    </location>
</feature>
<dbReference type="RefSeq" id="WP_082454320.1">
    <property type="nucleotide sequence ID" value="NZ_CYHF01000005.1"/>
</dbReference>
<dbReference type="OrthoDB" id="9772295at2"/>
<sequence length="568" mass="60056">MTELALQDAEAQTPTRPSHDDETTAPAAYALGLAALGSLALAACGGGGSGSSDVGPTAAKLPLPTQAQAARFASIAGTGATQADIDALTGRGYEAWLDAQFNAPRSLSHFDWLLAKGYGVAADQYSFNGMDATIWRKLLSSPDVLRQRVVLALSEIFVVSMTGLSTSWGKFALAAYLDMLEERAFGSYRDLLGAFSLSCAMGVYLNMRGNQKGDPKTGRQPDENYAREVMQLFSIGLLQLNPDGSPKTLADGRTQYTYNQEHVTALAQVFTGWDFNTTNVNAGPAFMREPMRHIAARFATGDKSVLGVAIPASADGPTALNKALDVLAAHDNVGPFIGRQLIQRLVCSQPSPAYVARVSAVFANNGQGQRGDLKAVIRAILLDPEAINPPAGPASGKLREPVLRLVQWARTFGVTSPSDAWAVGDTSNPSSRLGQSPLRSPSVFNFFRPGYLPPDSALGSNAVTAPEFQLCNETTVAGYLNFMQSVIQNGIGDLKPDYTAYYALANDAAALVSRFNLLLAGGRLGADTQAAIASAVGSIAATTDSGRLNRVRATILLVMAAPEYLIQI</sequence>
<dbReference type="PANTHER" id="PTHR43737">
    <property type="entry name" value="BLL7424 PROTEIN"/>
    <property type="match status" value="1"/>
</dbReference>
<evidence type="ECO:0000313" key="3">
    <source>
        <dbReference type="Proteomes" id="UP000183649"/>
    </source>
</evidence>
<gene>
    <name evidence="2" type="ORF">Ga0061069_105189</name>
</gene>
<dbReference type="STRING" id="339866.GCA_001418255_01695"/>
<keyword evidence="3" id="KW-1185">Reference proteome</keyword>
<dbReference type="AlphaFoldDB" id="A0A0K6I2E5"/>
<organism evidence="2 3">
    <name type="scientific">Thiomonas bhubaneswarensis</name>
    <dbReference type="NCBI Taxonomy" id="339866"/>
    <lineage>
        <taxon>Bacteria</taxon>
        <taxon>Pseudomonadati</taxon>
        <taxon>Pseudomonadota</taxon>
        <taxon>Betaproteobacteria</taxon>
        <taxon>Burkholderiales</taxon>
        <taxon>Thiomonas</taxon>
    </lineage>
</organism>
<dbReference type="Pfam" id="PF08811">
    <property type="entry name" value="DUF1800"/>
    <property type="match status" value="1"/>
</dbReference>
<dbReference type="EMBL" id="CYHF01000005">
    <property type="protein sequence ID" value="CUA97251.1"/>
    <property type="molecule type" value="Genomic_DNA"/>
</dbReference>
<protein>
    <submittedName>
        <fullName evidence="2">Uncharacterized conserved protein, DUF1800 family</fullName>
    </submittedName>
</protein>
<evidence type="ECO:0000313" key="2">
    <source>
        <dbReference type="EMBL" id="CUA97251.1"/>
    </source>
</evidence>
<proteinExistence type="predicted"/>
<accession>A0A0K6I2E5</accession>
<evidence type="ECO:0000256" key="1">
    <source>
        <dbReference type="SAM" id="MobiDB-lite"/>
    </source>
</evidence>
<dbReference type="PANTHER" id="PTHR43737:SF1">
    <property type="entry name" value="DUF1501 DOMAIN-CONTAINING PROTEIN"/>
    <property type="match status" value="1"/>
</dbReference>